<keyword evidence="2 5" id="KW-1017">Isopeptide bond</keyword>
<dbReference type="InterPro" id="IPR012675">
    <property type="entry name" value="Beta-grasp_dom_sf"/>
</dbReference>
<dbReference type="GO" id="GO:0032447">
    <property type="term" value="P:protein urmylation"/>
    <property type="evidence" value="ECO:0007669"/>
    <property type="project" value="UniProtKB-UniRule"/>
</dbReference>
<dbReference type="OMA" id="DYELQPN"/>
<comment type="pathway">
    <text evidence="5 6">tRNA modification; 5-methoxycarbonylmethyl-2-thiouridine-tRNA biosynthesis.</text>
</comment>
<dbReference type="SUPFAM" id="SSF54285">
    <property type="entry name" value="MoaD/ThiS"/>
    <property type="match status" value="1"/>
</dbReference>
<evidence type="ECO:0000256" key="3">
    <source>
        <dbReference type="ARBA" id="ARBA00022694"/>
    </source>
</evidence>
<protein>
    <recommendedName>
        <fullName evidence="5">Ubiquitin-related modifier 1 homolog</fullName>
    </recommendedName>
</protein>
<proteinExistence type="inferred from homology"/>
<feature type="modified residue" description="1-thioglycine" evidence="5">
    <location>
        <position position="104"/>
    </location>
</feature>
<evidence type="ECO:0000256" key="6">
    <source>
        <dbReference type="RuleBase" id="RU361182"/>
    </source>
</evidence>
<dbReference type="AlphaFoldDB" id="A0A0N5CLZ7"/>
<gene>
    <name evidence="7" type="ORF">TCLT_LOCUS1156</name>
</gene>
<keyword evidence="4 5" id="KW-0833">Ubl conjugation pathway</keyword>
<organism evidence="9">
    <name type="scientific">Thelazia callipaeda</name>
    <name type="common">Oriental eyeworm</name>
    <name type="synonym">Parasitic nematode</name>
    <dbReference type="NCBI Taxonomy" id="103827"/>
    <lineage>
        <taxon>Eukaryota</taxon>
        <taxon>Metazoa</taxon>
        <taxon>Ecdysozoa</taxon>
        <taxon>Nematoda</taxon>
        <taxon>Chromadorea</taxon>
        <taxon>Rhabditida</taxon>
        <taxon>Spirurina</taxon>
        <taxon>Spiruromorpha</taxon>
        <taxon>Thelazioidea</taxon>
        <taxon>Thelaziidae</taxon>
        <taxon>Thelazia</taxon>
    </lineage>
</organism>
<evidence type="ECO:0000256" key="1">
    <source>
        <dbReference type="ARBA" id="ARBA00022490"/>
    </source>
</evidence>
<dbReference type="PIRSF" id="PIRSF037379">
    <property type="entry name" value="Ubiquitin-related_modifier_1"/>
    <property type="match status" value="1"/>
</dbReference>
<reference evidence="9" key="1">
    <citation type="submission" date="2017-02" db="UniProtKB">
        <authorList>
            <consortium name="WormBaseParasite"/>
        </authorList>
    </citation>
    <scope>IDENTIFICATION</scope>
</reference>
<feature type="cross-link" description="Glycyl lysine isopeptide (Gly-Lys) (interchain with K-? in acceptor proteins)" evidence="5">
    <location>
        <position position="104"/>
    </location>
</feature>
<dbReference type="HAMAP" id="MF_03048">
    <property type="entry name" value="Urm1"/>
    <property type="match status" value="1"/>
</dbReference>
<evidence type="ECO:0000313" key="7">
    <source>
        <dbReference type="EMBL" id="VDM96441.1"/>
    </source>
</evidence>
<dbReference type="GO" id="GO:0005829">
    <property type="term" value="C:cytosol"/>
    <property type="evidence" value="ECO:0007669"/>
    <property type="project" value="UniProtKB-UniRule"/>
</dbReference>
<keyword evidence="8" id="KW-1185">Reference proteome</keyword>
<comment type="similarity">
    <text evidence="5 6">Belongs to the URM1 family.</text>
</comment>
<dbReference type="EMBL" id="UYYF01000127">
    <property type="protein sequence ID" value="VDM96441.1"/>
    <property type="molecule type" value="Genomic_DNA"/>
</dbReference>
<dbReference type="CDD" id="cd01764">
    <property type="entry name" value="Ubl_Urm1"/>
    <property type="match status" value="1"/>
</dbReference>
<dbReference type="UniPathway" id="UPA00988"/>
<dbReference type="GO" id="GO:0034227">
    <property type="term" value="P:tRNA thio-modification"/>
    <property type="evidence" value="ECO:0007669"/>
    <property type="project" value="UniProtKB-UniRule"/>
</dbReference>
<dbReference type="InterPro" id="IPR015221">
    <property type="entry name" value="Urm1"/>
</dbReference>
<evidence type="ECO:0000256" key="2">
    <source>
        <dbReference type="ARBA" id="ARBA00022499"/>
    </source>
</evidence>
<dbReference type="Gene3D" id="3.10.20.30">
    <property type="match status" value="1"/>
</dbReference>
<dbReference type="GO" id="GO:0002098">
    <property type="term" value="P:tRNA wobble uridine modification"/>
    <property type="evidence" value="ECO:0007669"/>
    <property type="project" value="UniProtKB-UniRule"/>
</dbReference>
<name>A0A0N5CLZ7_THECL</name>
<keyword evidence="1 5" id="KW-0963">Cytoplasm</keyword>
<dbReference type="Proteomes" id="UP000276776">
    <property type="component" value="Unassembled WGS sequence"/>
</dbReference>
<accession>A0A0N5CLZ7</accession>
<comment type="function">
    <text evidence="5">Acts as a sulfur carrier required for 2-thiolation of mcm(5)S(2)U at tRNA wobble positions of cytosolic tRNA(Lys), tRNA(Glu) and tRNA(Gln). Serves as sulfur donor in tRNA 2-thiolation reaction by being thiocarboxylated (-COSH) at its C-terminus by the MOCS3/UBA4 homolog. The sulfur is then transferred to tRNA to form 2-thiolation of mcm(5)S(2)U. Also acts as a ubiquitin-like protein (UBL) that is covalently conjugated via an isopeptide bond to lysine residues of target proteins. The thiocarboxylated form serves as substrate for conjugation and oxidative stress specifically induces the formation of UBL-protein conjugates.</text>
</comment>
<reference evidence="7 8" key="2">
    <citation type="submission" date="2018-11" db="EMBL/GenBank/DDBJ databases">
        <authorList>
            <consortium name="Pathogen Informatics"/>
        </authorList>
    </citation>
    <scope>NUCLEOTIDE SEQUENCE [LARGE SCALE GENOMIC DNA]</scope>
</reference>
<dbReference type="WBParaSite" id="TCLT_0000115501-mRNA-1">
    <property type="protein sequence ID" value="TCLT_0000115501-mRNA-1"/>
    <property type="gene ID" value="TCLT_0000115501"/>
</dbReference>
<dbReference type="STRING" id="103827.A0A0N5CLZ7"/>
<evidence type="ECO:0000313" key="8">
    <source>
        <dbReference type="Proteomes" id="UP000276776"/>
    </source>
</evidence>
<dbReference type="InterPro" id="IPR016155">
    <property type="entry name" value="Mopterin_synth/thiamin_S_b"/>
</dbReference>
<evidence type="ECO:0000256" key="4">
    <source>
        <dbReference type="ARBA" id="ARBA00022786"/>
    </source>
</evidence>
<sequence length="104" mass="11510">MDLMSLKLEFSGGTETLFNMQKELHIKVPTKSGPILIVDLLQFIYDNLMVGNPRANLFVENGGKNIRSGILVLVNEVDWELLQGPKTILKQGDVISFISTLHGG</sequence>
<dbReference type="OrthoDB" id="10248987at2759"/>
<evidence type="ECO:0000313" key="9">
    <source>
        <dbReference type="WBParaSite" id="TCLT_0000115501-mRNA-1"/>
    </source>
</evidence>
<dbReference type="Pfam" id="PF09138">
    <property type="entry name" value="Urm1"/>
    <property type="match status" value="1"/>
</dbReference>
<comment type="PTM">
    <text evidence="5">C-terminal thiocarboxylation occurs in 2 steps, it is first acyl-adenylated (-COAMP) via the hesA/moeB/thiF part of the MOCS3/UBA4 homolog, then thiocarboxylated (-COSH) via the rhodanese domain of the MOCS3/UBA4 homolog.</text>
</comment>
<dbReference type="PANTHER" id="PTHR14986">
    <property type="entry name" value="RURM1 PROTEIN"/>
    <property type="match status" value="1"/>
</dbReference>
<keyword evidence="3 5" id="KW-0819">tRNA processing</keyword>
<evidence type="ECO:0000256" key="5">
    <source>
        <dbReference type="HAMAP-Rule" id="MF_03048"/>
    </source>
</evidence>
<comment type="subcellular location">
    <subcellularLocation>
        <location evidence="5 6">Cytoplasm</location>
    </subcellularLocation>
</comment>